<sequence length="84" mass="8872">MVAHGVVEGVAVQMNGVVVASFRQVPVERPQMVREGQIGEFTGDGTMRGSLSWGGPRTRPILPPATDIPSGPPEGQAPDRHTLT</sequence>
<dbReference type="AlphaFoldDB" id="A0A4D4KX90"/>
<feature type="region of interest" description="Disordered" evidence="1">
    <location>
        <begin position="36"/>
        <end position="84"/>
    </location>
</feature>
<gene>
    <name evidence="2" type="ORF">SVIO_010820</name>
</gene>
<name>A0A4D4KX90_STRVO</name>
<accession>A0A4D4KX90</accession>
<evidence type="ECO:0000256" key="1">
    <source>
        <dbReference type="SAM" id="MobiDB-lite"/>
    </source>
</evidence>
<dbReference type="Proteomes" id="UP000301309">
    <property type="component" value="Unassembled WGS sequence"/>
</dbReference>
<reference evidence="2 3" key="1">
    <citation type="journal article" date="2020" name="Int. J. Syst. Evol. Microbiol.">
        <title>Reclassification of Streptomyces castelarensis and Streptomyces sporoclivatus as later heterotypic synonyms of Streptomyces antimycoticus.</title>
        <authorList>
            <person name="Komaki H."/>
            <person name="Tamura T."/>
        </authorList>
    </citation>
    <scope>NUCLEOTIDE SEQUENCE [LARGE SCALE GENOMIC DNA]</scope>
    <source>
        <strain evidence="2 3">NBRC 13459</strain>
    </source>
</reference>
<comment type="caution">
    <text evidence="2">The sequence shown here is derived from an EMBL/GenBank/DDBJ whole genome shotgun (WGS) entry which is preliminary data.</text>
</comment>
<dbReference type="EMBL" id="BJHW01000001">
    <property type="protein sequence ID" value="GDY50459.1"/>
    <property type="molecule type" value="Genomic_DNA"/>
</dbReference>
<organism evidence="2 3">
    <name type="scientific">Streptomyces violaceusniger</name>
    <dbReference type="NCBI Taxonomy" id="68280"/>
    <lineage>
        <taxon>Bacteria</taxon>
        <taxon>Bacillati</taxon>
        <taxon>Actinomycetota</taxon>
        <taxon>Actinomycetes</taxon>
        <taxon>Kitasatosporales</taxon>
        <taxon>Streptomycetaceae</taxon>
        <taxon>Streptomyces</taxon>
        <taxon>Streptomyces violaceusniger group</taxon>
    </lineage>
</organism>
<protein>
    <submittedName>
        <fullName evidence="2">Uncharacterized protein</fullName>
    </submittedName>
</protein>
<proteinExistence type="predicted"/>
<keyword evidence="3" id="KW-1185">Reference proteome</keyword>
<evidence type="ECO:0000313" key="2">
    <source>
        <dbReference type="EMBL" id="GDY50459.1"/>
    </source>
</evidence>
<evidence type="ECO:0000313" key="3">
    <source>
        <dbReference type="Proteomes" id="UP000301309"/>
    </source>
</evidence>